<dbReference type="InterPro" id="IPR002401">
    <property type="entry name" value="Cyt_P450_E_grp-I"/>
</dbReference>
<keyword evidence="4" id="KW-1133">Transmembrane helix</keyword>
<dbReference type="InterPro" id="IPR001128">
    <property type="entry name" value="Cyt_P450"/>
</dbReference>
<keyword evidence="1 2" id="KW-0349">Heme</keyword>
<keyword evidence="1 2" id="KW-0408">Iron</keyword>
<dbReference type="SUPFAM" id="SSF48264">
    <property type="entry name" value="Cytochrome P450"/>
    <property type="match status" value="1"/>
</dbReference>
<dbReference type="Gene3D" id="1.10.630.10">
    <property type="entry name" value="Cytochrome P450"/>
    <property type="match status" value="1"/>
</dbReference>
<keyword evidence="2" id="KW-0503">Monooxygenase</keyword>
<sequence length="571" mass="61835">MLLIPQVPSAAAILWAALRFGLLAAVLVELILILDPVTRWKLRHIPGPFALPLLGCVPDILRQGAHAFFLQCRKKYGPVFKARTALALGRSWVVVVADTELMRQVGFKLRNHEMTEPSLMRGVFKEVEEASLFRAADDFWRLVRSAWQPAFASTSLAGYLPRMTACAEQLADRMEDRARDADGGGDGGGRVNMWRELGGMTLQVVGSTAYGYSRLALLLPELRPLWSVLAHALPDEPFTRMLQARTTLLTACLELIRGWKDRAERGSDRKARRGAAEAVAAAVVNGDDPTRVVPTDGSRGGPDGAIAAAPASPSAAAADVAAAEASAPAQANGGDAPAKPHAVEAGSFLGLMLSARDKATGQGLSDPQLVAQVQIFILAGYETTANALAFAVHCLATHPEAEARLIAEVDSVLGPDRRLPTAADLPRLVYTEAVFNEAMRLYPPAHAMTRRVGGCKVPPGVPLVLAIYAGHHDPRVWPRPEEFIPERFLPDSPLHPEVAARVPNAHTPFGWGSRMCIGWKFALQEAKIALATLYRRLRFELEPGQVPLPLRPSSLTMAPRDGVWVRPVMRC</sequence>
<feature type="region of interest" description="Disordered" evidence="3">
    <location>
        <begin position="287"/>
        <end position="310"/>
    </location>
</feature>
<dbReference type="AlphaFoldDB" id="A0A150GY08"/>
<dbReference type="InterPro" id="IPR036396">
    <property type="entry name" value="Cyt_P450_sf"/>
</dbReference>
<evidence type="ECO:0000256" key="1">
    <source>
        <dbReference type="PIRSR" id="PIRSR602401-1"/>
    </source>
</evidence>
<comment type="similarity">
    <text evidence="2">Belongs to the cytochrome P450 family.</text>
</comment>
<gene>
    <name evidence="5" type="ORF">GPECTOR_4g740</name>
</gene>
<comment type="cofactor">
    <cofactor evidence="1">
        <name>heme</name>
        <dbReference type="ChEBI" id="CHEBI:30413"/>
    </cofactor>
</comment>
<evidence type="ECO:0000313" key="5">
    <source>
        <dbReference type="EMBL" id="KXZ54674.1"/>
    </source>
</evidence>
<dbReference type="GO" id="GO:0005506">
    <property type="term" value="F:iron ion binding"/>
    <property type="evidence" value="ECO:0007669"/>
    <property type="project" value="InterPro"/>
</dbReference>
<dbReference type="GO" id="GO:0004497">
    <property type="term" value="F:monooxygenase activity"/>
    <property type="evidence" value="ECO:0007669"/>
    <property type="project" value="UniProtKB-KW"/>
</dbReference>
<dbReference type="GO" id="GO:0020037">
    <property type="term" value="F:heme binding"/>
    <property type="evidence" value="ECO:0007669"/>
    <property type="project" value="InterPro"/>
</dbReference>
<evidence type="ECO:0000256" key="3">
    <source>
        <dbReference type="SAM" id="MobiDB-lite"/>
    </source>
</evidence>
<dbReference type="EMBL" id="LSYV01000005">
    <property type="protein sequence ID" value="KXZ54674.1"/>
    <property type="molecule type" value="Genomic_DNA"/>
</dbReference>
<dbReference type="InterPro" id="IPR017972">
    <property type="entry name" value="Cyt_P450_CS"/>
</dbReference>
<dbReference type="Pfam" id="PF00067">
    <property type="entry name" value="p450"/>
    <property type="match status" value="2"/>
</dbReference>
<dbReference type="PRINTS" id="PR00463">
    <property type="entry name" value="EP450I"/>
</dbReference>
<protein>
    <recommendedName>
        <fullName evidence="7">Cytochrome P450</fullName>
    </recommendedName>
</protein>
<evidence type="ECO:0000256" key="2">
    <source>
        <dbReference type="RuleBase" id="RU000461"/>
    </source>
</evidence>
<organism evidence="5 6">
    <name type="scientific">Gonium pectorale</name>
    <name type="common">Green alga</name>
    <dbReference type="NCBI Taxonomy" id="33097"/>
    <lineage>
        <taxon>Eukaryota</taxon>
        <taxon>Viridiplantae</taxon>
        <taxon>Chlorophyta</taxon>
        <taxon>core chlorophytes</taxon>
        <taxon>Chlorophyceae</taxon>
        <taxon>CS clade</taxon>
        <taxon>Chlamydomonadales</taxon>
        <taxon>Volvocaceae</taxon>
        <taxon>Gonium</taxon>
    </lineage>
</organism>
<dbReference type="Proteomes" id="UP000075714">
    <property type="component" value="Unassembled WGS sequence"/>
</dbReference>
<reference evidence="6" key="1">
    <citation type="journal article" date="2016" name="Nat. Commun.">
        <title>The Gonium pectorale genome demonstrates co-option of cell cycle regulation during the evolution of multicellularity.</title>
        <authorList>
            <person name="Hanschen E.R."/>
            <person name="Marriage T.N."/>
            <person name="Ferris P.J."/>
            <person name="Hamaji T."/>
            <person name="Toyoda A."/>
            <person name="Fujiyama A."/>
            <person name="Neme R."/>
            <person name="Noguchi H."/>
            <person name="Minakuchi Y."/>
            <person name="Suzuki M."/>
            <person name="Kawai-Toyooka H."/>
            <person name="Smith D.R."/>
            <person name="Sparks H."/>
            <person name="Anderson J."/>
            <person name="Bakaric R."/>
            <person name="Luria V."/>
            <person name="Karger A."/>
            <person name="Kirschner M.W."/>
            <person name="Durand P.M."/>
            <person name="Michod R.E."/>
            <person name="Nozaki H."/>
            <person name="Olson B.J."/>
        </authorList>
    </citation>
    <scope>NUCLEOTIDE SEQUENCE [LARGE SCALE GENOMIC DNA]</scope>
    <source>
        <strain evidence="6">NIES-2863</strain>
    </source>
</reference>
<dbReference type="PROSITE" id="PS00086">
    <property type="entry name" value="CYTOCHROME_P450"/>
    <property type="match status" value="1"/>
</dbReference>
<evidence type="ECO:0000256" key="4">
    <source>
        <dbReference type="SAM" id="Phobius"/>
    </source>
</evidence>
<accession>A0A150GY08</accession>
<keyword evidence="4" id="KW-0812">Transmembrane</keyword>
<evidence type="ECO:0000313" key="6">
    <source>
        <dbReference type="Proteomes" id="UP000075714"/>
    </source>
</evidence>
<dbReference type="STRING" id="33097.A0A150GY08"/>
<evidence type="ECO:0008006" key="7">
    <source>
        <dbReference type="Google" id="ProtNLM"/>
    </source>
</evidence>
<name>A0A150GY08_GONPE</name>
<comment type="caution">
    <text evidence="5">The sequence shown here is derived from an EMBL/GenBank/DDBJ whole genome shotgun (WGS) entry which is preliminary data.</text>
</comment>
<keyword evidence="4" id="KW-0472">Membrane</keyword>
<keyword evidence="2" id="KW-0560">Oxidoreductase</keyword>
<keyword evidence="6" id="KW-1185">Reference proteome</keyword>
<dbReference type="PRINTS" id="PR00385">
    <property type="entry name" value="P450"/>
</dbReference>
<proteinExistence type="inferred from homology"/>
<feature type="binding site" description="axial binding residue" evidence="1">
    <location>
        <position position="516"/>
    </location>
    <ligand>
        <name>heme</name>
        <dbReference type="ChEBI" id="CHEBI:30413"/>
    </ligand>
    <ligandPart>
        <name>Fe</name>
        <dbReference type="ChEBI" id="CHEBI:18248"/>
    </ligandPart>
</feature>
<dbReference type="GO" id="GO:0016705">
    <property type="term" value="F:oxidoreductase activity, acting on paired donors, with incorporation or reduction of molecular oxygen"/>
    <property type="evidence" value="ECO:0007669"/>
    <property type="project" value="InterPro"/>
</dbReference>
<dbReference type="PANTHER" id="PTHR24301">
    <property type="entry name" value="THROMBOXANE-A SYNTHASE"/>
    <property type="match status" value="1"/>
</dbReference>
<feature type="transmembrane region" description="Helical" evidence="4">
    <location>
        <begin position="12"/>
        <end position="34"/>
    </location>
</feature>
<keyword evidence="1 2" id="KW-0479">Metal-binding</keyword>
<dbReference type="PANTHER" id="PTHR24301:SF2">
    <property type="entry name" value="THROMBOXANE-A SYNTHASE"/>
    <property type="match status" value="1"/>
</dbReference>
<dbReference type="OrthoDB" id="507451at2759"/>